<evidence type="ECO:0000313" key="2">
    <source>
        <dbReference type="Proteomes" id="UP001499994"/>
    </source>
</evidence>
<comment type="caution">
    <text evidence="1">The sequence shown here is derived from an EMBL/GenBank/DDBJ whole genome shotgun (WGS) entry which is preliminary data.</text>
</comment>
<gene>
    <name evidence="1" type="ORF">GCM10022405_41090</name>
</gene>
<sequence>MDRAIILGGGPSLCAEDVKVALRSGWPVIAVNNAWQLAPGCQVIYAGDLEWWARYYADAAKTGAALWTCHSKAAPRFGLNRHHAHGPYNSGQRAIQFAAWRGAKTILLLGFDCSLRGGLHWHGAHPGGMSNPGARSVARWRTHFARLPAALPHVNIVNCSRYSELTEFPCLPLREALGRYTSQELQHG</sequence>
<dbReference type="EMBL" id="BAABDG010000010">
    <property type="protein sequence ID" value="GAA3911705.1"/>
    <property type="molecule type" value="Genomic_DNA"/>
</dbReference>
<dbReference type="RefSeq" id="WP_346082732.1">
    <property type="nucleotide sequence ID" value="NZ_BAABDG010000010.1"/>
</dbReference>
<evidence type="ECO:0000313" key="1">
    <source>
        <dbReference type="EMBL" id="GAA3911705.1"/>
    </source>
</evidence>
<protein>
    <recommendedName>
        <fullName evidence="3">Norphogenetic protein</fullName>
    </recommendedName>
</protein>
<keyword evidence="2" id="KW-1185">Reference proteome</keyword>
<accession>A0ABP7M265</accession>
<reference evidence="2" key="1">
    <citation type="journal article" date="2019" name="Int. J. Syst. Evol. Microbiol.">
        <title>The Global Catalogue of Microorganisms (GCM) 10K type strain sequencing project: providing services to taxonomists for standard genome sequencing and annotation.</title>
        <authorList>
            <consortium name="The Broad Institute Genomics Platform"/>
            <consortium name="The Broad Institute Genome Sequencing Center for Infectious Disease"/>
            <person name="Wu L."/>
            <person name="Ma J."/>
        </authorList>
    </citation>
    <scope>NUCLEOTIDE SEQUENCE [LARGE SCALE GENOMIC DNA]</scope>
    <source>
        <strain evidence="2">JCM 17201</strain>
    </source>
</reference>
<name>A0ABP7M265_9GAMM</name>
<organism evidence="1 2">
    <name type="scientific">Gibbsiella dentisursi</name>
    <dbReference type="NCBI Taxonomy" id="796890"/>
    <lineage>
        <taxon>Bacteria</taxon>
        <taxon>Pseudomonadati</taxon>
        <taxon>Pseudomonadota</taxon>
        <taxon>Gammaproteobacteria</taxon>
        <taxon>Enterobacterales</taxon>
        <taxon>Yersiniaceae</taxon>
        <taxon>Gibbsiella</taxon>
    </lineage>
</organism>
<dbReference type="Proteomes" id="UP001499994">
    <property type="component" value="Unassembled WGS sequence"/>
</dbReference>
<proteinExistence type="predicted"/>
<evidence type="ECO:0008006" key="3">
    <source>
        <dbReference type="Google" id="ProtNLM"/>
    </source>
</evidence>